<reference evidence="2 3" key="1">
    <citation type="submission" date="2020-01" db="EMBL/GenBank/DDBJ databases">
        <title>Genome sequence of Arachis hypogaea, cultivar Shitouqi.</title>
        <authorList>
            <person name="Zhuang W."/>
            <person name="Chen H."/>
            <person name="Varshney R."/>
            <person name="Wang D."/>
            <person name="Ming R."/>
        </authorList>
    </citation>
    <scope>NUCLEOTIDE SEQUENCE [LARGE SCALE GENOMIC DNA]</scope>
    <source>
        <tissue evidence="2">Young leaf</tissue>
    </source>
</reference>
<protein>
    <submittedName>
        <fullName evidence="2">Sterol 3-beta-glucosyltransferase</fullName>
    </submittedName>
</protein>
<gene>
    <name evidence="2" type="ORF">DS421_19g644700</name>
</gene>
<keyword evidence="1" id="KW-0472">Membrane</keyword>
<dbReference type="GO" id="GO:0016740">
    <property type="term" value="F:transferase activity"/>
    <property type="evidence" value="ECO:0007669"/>
    <property type="project" value="UniProtKB-KW"/>
</dbReference>
<name>A0A6B9V672_ARAHY</name>
<evidence type="ECO:0000256" key="1">
    <source>
        <dbReference type="SAM" id="Phobius"/>
    </source>
</evidence>
<dbReference type="AlphaFoldDB" id="A0A6B9V672"/>
<evidence type="ECO:0000313" key="3">
    <source>
        <dbReference type="Proteomes" id="UP000464620"/>
    </source>
</evidence>
<accession>A0A6B9V672</accession>
<organism evidence="2 3">
    <name type="scientific">Arachis hypogaea</name>
    <name type="common">Peanut</name>
    <dbReference type="NCBI Taxonomy" id="3818"/>
    <lineage>
        <taxon>Eukaryota</taxon>
        <taxon>Viridiplantae</taxon>
        <taxon>Streptophyta</taxon>
        <taxon>Embryophyta</taxon>
        <taxon>Tracheophyta</taxon>
        <taxon>Spermatophyta</taxon>
        <taxon>Magnoliopsida</taxon>
        <taxon>eudicotyledons</taxon>
        <taxon>Gunneridae</taxon>
        <taxon>Pentapetalae</taxon>
        <taxon>rosids</taxon>
        <taxon>fabids</taxon>
        <taxon>Fabales</taxon>
        <taxon>Fabaceae</taxon>
        <taxon>Papilionoideae</taxon>
        <taxon>50 kb inversion clade</taxon>
        <taxon>dalbergioids sensu lato</taxon>
        <taxon>Dalbergieae</taxon>
        <taxon>Pterocarpus clade</taxon>
        <taxon>Arachis</taxon>
    </lineage>
</organism>
<keyword evidence="2" id="KW-0808">Transferase</keyword>
<dbReference type="EMBL" id="CP031001">
    <property type="protein sequence ID" value="QHN76535.1"/>
    <property type="molecule type" value="Genomic_DNA"/>
</dbReference>
<keyword evidence="1" id="KW-0812">Transmembrane</keyword>
<proteinExistence type="predicted"/>
<evidence type="ECO:0000313" key="2">
    <source>
        <dbReference type="EMBL" id="QHN76535.1"/>
    </source>
</evidence>
<dbReference type="Proteomes" id="UP000464620">
    <property type="component" value="Chromosome B09"/>
</dbReference>
<sequence length="101" mass="11385">MLQPEVKSQAMEVAKLIKDEDGVTAAVDAFHRHLPSELPLPTPSPVEDHPNALQWFFSSNIQVVLCALWWCIVFFSPLSKVFSFIHYIAMDIFLAVRACIA</sequence>
<feature type="transmembrane region" description="Helical" evidence="1">
    <location>
        <begin position="55"/>
        <end position="75"/>
    </location>
</feature>
<keyword evidence="1" id="KW-1133">Transmembrane helix</keyword>